<keyword evidence="3" id="KW-1185">Reference proteome</keyword>
<accession>A0A2R6S6R0</accession>
<organism evidence="2 3">
    <name type="scientific">Hermanssonia centrifuga</name>
    <dbReference type="NCBI Taxonomy" id="98765"/>
    <lineage>
        <taxon>Eukaryota</taxon>
        <taxon>Fungi</taxon>
        <taxon>Dikarya</taxon>
        <taxon>Basidiomycota</taxon>
        <taxon>Agaricomycotina</taxon>
        <taxon>Agaricomycetes</taxon>
        <taxon>Polyporales</taxon>
        <taxon>Meruliaceae</taxon>
        <taxon>Hermanssonia</taxon>
    </lineage>
</organism>
<evidence type="ECO:0000313" key="2">
    <source>
        <dbReference type="EMBL" id="PSS37974.1"/>
    </source>
</evidence>
<dbReference type="OrthoDB" id="3225366at2759"/>
<dbReference type="EMBL" id="MLYV02000012">
    <property type="protein sequence ID" value="PSS37974.1"/>
    <property type="molecule type" value="Genomic_DNA"/>
</dbReference>
<feature type="transmembrane region" description="Helical" evidence="1">
    <location>
        <begin position="76"/>
        <end position="97"/>
    </location>
</feature>
<feature type="transmembrane region" description="Helical" evidence="1">
    <location>
        <begin position="34"/>
        <end position="56"/>
    </location>
</feature>
<keyword evidence="1" id="KW-0812">Transmembrane</keyword>
<keyword evidence="1" id="KW-1133">Transmembrane helix</keyword>
<protein>
    <submittedName>
        <fullName evidence="2">Uncharacterized protein</fullName>
    </submittedName>
</protein>
<sequence>MPSRKDTTTTLVGSTLTHVKYELPPTIKSLQNGWLATFQSSAVISALFAGLEGLLLGLVKDSVGSGSESSSTGQALLAFTYIALFFSISSAMSALILTDEFGDITLRASRSEASGESTLKYDAYDEGSNQLLSRFNGGRQSWRWVMWHCKHGVHASQLFYTDLSLYYVLKGCSL</sequence>
<reference evidence="2 3" key="1">
    <citation type="submission" date="2018-02" db="EMBL/GenBank/DDBJ databases">
        <title>Genome sequence of the basidiomycete white-rot fungus Phlebia centrifuga.</title>
        <authorList>
            <person name="Granchi Z."/>
            <person name="Peng M."/>
            <person name="de Vries R.P."/>
            <person name="Hilden K."/>
            <person name="Makela M.R."/>
            <person name="Grigoriev I."/>
            <person name="Riley R."/>
        </authorList>
    </citation>
    <scope>NUCLEOTIDE SEQUENCE [LARGE SCALE GENOMIC DNA]</scope>
    <source>
        <strain evidence="2 3">FBCC195</strain>
    </source>
</reference>
<dbReference type="AlphaFoldDB" id="A0A2R6S6R0"/>
<name>A0A2R6S6R0_9APHY</name>
<gene>
    <name evidence="2" type="ORF">PHLCEN_2v157</name>
</gene>
<evidence type="ECO:0000313" key="3">
    <source>
        <dbReference type="Proteomes" id="UP000186601"/>
    </source>
</evidence>
<evidence type="ECO:0000256" key="1">
    <source>
        <dbReference type="SAM" id="Phobius"/>
    </source>
</evidence>
<proteinExistence type="predicted"/>
<dbReference type="Proteomes" id="UP000186601">
    <property type="component" value="Unassembled WGS sequence"/>
</dbReference>
<keyword evidence="1" id="KW-0472">Membrane</keyword>
<comment type="caution">
    <text evidence="2">The sequence shown here is derived from an EMBL/GenBank/DDBJ whole genome shotgun (WGS) entry which is preliminary data.</text>
</comment>